<name>A0A419F0G8_9BACT</name>
<organism evidence="1 2">
    <name type="scientific">Candidatus Abyssobacteria bacterium SURF_17</name>
    <dbReference type="NCBI Taxonomy" id="2093361"/>
    <lineage>
        <taxon>Bacteria</taxon>
        <taxon>Pseudomonadati</taxon>
        <taxon>Candidatus Hydrogenedentota</taxon>
        <taxon>Candidatus Abyssobacteria</taxon>
    </lineage>
</organism>
<dbReference type="InterPro" id="IPR007523">
    <property type="entry name" value="NDUFAF3/AAMDC"/>
</dbReference>
<accession>A0A419F0G8</accession>
<dbReference type="PANTHER" id="PTHR15811">
    <property type="entry name" value="MTH938 DOMAIN-CONTAINING PROTEIN"/>
    <property type="match status" value="1"/>
</dbReference>
<dbReference type="GO" id="GO:0005737">
    <property type="term" value="C:cytoplasm"/>
    <property type="evidence" value="ECO:0007669"/>
    <property type="project" value="TreeGrafter"/>
</dbReference>
<gene>
    <name evidence="1" type="ORF">C4532_07555</name>
</gene>
<dbReference type="Proteomes" id="UP000285961">
    <property type="component" value="Unassembled WGS sequence"/>
</dbReference>
<reference evidence="1 2" key="1">
    <citation type="journal article" date="2017" name="ISME J.">
        <title>Energy and carbon metabolisms in a deep terrestrial subsurface fluid microbial community.</title>
        <authorList>
            <person name="Momper L."/>
            <person name="Jungbluth S.P."/>
            <person name="Lee M.D."/>
            <person name="Amend J.P."/>
        </authorList>
    </citation>
    <scope>NUCLEOTIDE SEQUENCE [LARGE SCALE GENOMIC DNA]</scope>
    <source>
        <strain evidence="1">SURF_17</strain>
    </source>
</reference>
<evidence type="ECO:0000313" key="2">
    <source>
        <dbReference type="Proteomes" id="UP000285961"/>
    </source>
</evidence>
<proteinExistence type="predicted"/>
<sequence length="118" mass="13390">MLRMSKIEKYSFGSIHVDGRKYGRDLIIYPGKVHPEWWRKEGHKLQLEDIPEVLADPPEVLVVGQGDPGRMQVDRRVAETLSNLRVQLVVAPTQKACDTFNELSQKGKRVVAALHLTC</sequence>
<dbReference type="SUPFAM" id="SSF64076">
    <property type="entry name" value="MTH938-like"/>
    <property type="match status" value="1"/>
</dbReference>
<evidence type="ECO:0000313" key="1">
    <source>
        <dbReference type="EMBL" id="RJP71370.1"/>
    </source>
</evidence>
<dbReference type="Gene3D" id="3.40.1230.10">
    <property type="entry name" value="MTH938-like"/>
    <property type="match status" value="1"/>
</dbReference>
<dbReference type="AlphaFoldDB" id="A0A419F0G8"/>
<dbReference type="EMBL" id="QZKI01000060">
    <property type="protein sequence ID" value="RJP71370.1"/>
    <property type="molecule type" value="Genomic_DNA"/>
</dbReference>
<dbReference type="Pfam" id="PF04430">
    <property type="entry name" value="DUF498"/>
    <property type="match status" value="1"/>
</dbReference>
<protein>
    <submittedName>
        <fullName evidence="1">Uncharacterized protein</fullName>
    </submittedName>
</protein>
<dbReference type="InterPro" id="IPR036748">
    <property type="entry name" value="MTH938-like_sf"/>
</dbReference>
<dbReference type="PANTHER" id="PTHR15811:SF5">
    <property type="entry name" value="MTH938 DOMAIN-CONTAINING PROTEIN"/>
    <property type="match status" value="1"/>
</dbReference>
<comment type="caution">
    <text evidence="1">The sequence shown here is derived from an EMBL/GenBank/DDBJ whole genome shotgun (WGS) entry which is preliminary data.</text>
</comment>